<dbReference type="Pfam" id="PF00561">
    <property type="entry name" value="Abhydrolase_1"/>
    <property type="match status" value="1"/>
</dbReference>
<name>A0ABV7M6T4_9PROT</name>
<dbReference type="Gene3D" id="3.40.50.1820">
    <property type="entry name" value="alpha/beta hydrolase"/>
    <property type="match status" value="1"/>
</dbReference>
<accession>A0ABV7M6T4</accession>
<keyword evidence="4" id="KW-1185">Reference proteome</keyword>
<sequence length="324" mass="35075">MSLAAVETAECPCPPFARLAPLVMRNVSMKVRSDWRSRSGQGLEGETVRLRMVGNPAGPRVLVLGGISAGRCVTSLDDGWWSGLAGPGRVIDTDRFLVIGADYPPSGRCEAKDLCPEDFARLIREALDEAGVQHLEAVVGSSFGGMVGLAFARLYPETVSTLVVLCAGHRPHPMATALRHVQRQILDLTEGTNREADGVALARQLAMTTYRTAEEFGARFADQGELRSYLHHHGTKYAGGVTAARYRTLSLAIDNHREDPRTIRVPTLVIAAESDRVVPLSIVQEMAAGLPKLLGYEVLRSAFGHDAFLKETATIAPLLRRVLG</sequence>
<keyword evidence="1" id="KW-0808">Transferase</keyword>
<protein>
    <submittedName>
        <fullName evidence="3">Alpha/beta fold hydrolase</fullName>
    </submittedName>
</protein>
<dbReference type="InterPro" id="IPR008220">
    <property type="entry name" value="HAT_MetX-like"/>
</dbReference>
<evidence type="ECO:0000259" key="2">
    <source>
        <dbReference type="Pfam" id="PF00561"/>
    </source>
</evidence>
<evidence type="ECO:0000313" key="4">
    <source>
        <dbReference type="Proteomes" id="UP001595607"/>
    </source>
</evidence>
<evidence type="ECO:0000256" key="1">
    <source>
        <dbReference type="ARBA" id="ARBA00022679"/>
    </source>
</evidence>
<gene>
    <name evidence="3" type="ORF">ACFONP_00055</name>
</gene>
<dbReference type="PANTHER" id="PTHR32268">
    <property type="entry name" value="HOMOSERINE O-ACETYLTRANSFERASE"/>
    <property type="match status" value="1"/>
</dbReference>
<dbReference type="EMBL" id="JBHRVA010000001">
    <property type="protein sequence ID" value="MFC3301120.1"/>
    <property type="molecule type" value="Genomic_DNA"/>
</dbReference>
<keyword evidence="3" id="KW-0378">Hydrolase</keyword>
<proteinExistence type="predicted"/>
<organism evidence="3 4">
    <name type="scientific">Parvularcula lutaonensis</name>
    <dbReference type="NCBI Taxonomy" id="491923"/>
    <lineage>
        <taxon>Bacteria</taxon>
        <taxon>Pseudomonadati</taxon>
        <taxon>Pseudomonadota</taxon>
        <taxon>Alphaproteobacteria</taxon>
        <taxon>Parvularculales</taxon>
        <taxon>Parvularculaceae</taxon>
        <taxon>Parvularcula</taxon>
    </lineage>
</organism>
<evidence type="ECO:0000313" key="3">
    <source>
        <dbReference type="EMBL" id="MFC3301120.1"/>
    </source>
</evidence>
<feature type="domain" description="AB hydrolase-1" evidence="2">
    <location>
        <begin position="98"/>
        <end position="311"/>
    </location>
</feature>
<dbReference type="InterPro" id="IPR000073">
    <property type="entry name" value="AB_hydrolase_1"/>
</dbReference>
<dbReference type="InterPro" id="IPR029058">
    <property type="entry name" value="AB_hydrolase_fold"/>
</dbReference>
<dbReference type="RefSeq" id="WP_189577097.1">
    <property type="nucleotide sequence ID" value="NZ_BMXU01000003.1"/>
</dbReference>
<dbReference type="SUPFAM" id="SSF53474">
    <property type="entry name" value="alpha/beta-Hydrolases"/>
    <property type="match status" value="1"/>
</dbReference>
<comment type="caution">
    <text evidence="3">The sequence shown here is derived from an EMBL/GenBank/DDBJ whole genome shotgun (WGS) entry which is preliminary data.</text>
</comment>
<dbReference type="Proteomes" id="UP001595607">
    <property type="component" value="Unassembled WGS sequence"/>
</dbReference>
<dbReference type="GO" id="GO:0016787">
    <property type="term" value="F:hydrolase activity"/>
    <property type="evidence" value="ECO:0007669"/>
    <property type="project" value="UniProtKB-KW"/>
</dbReference>
<reference evidence="4" key="1">
    <citation type="journal article" date="2019" name="Int. J. Syst. Evol. Microbiol.">
        <title>The Global Catalogue of Microorganisms (GCM) 10K type strain sequencing project: providing services to taxonomists for standard genome sequencing and annotation.</title>
        <authorList>
            <consortium name="The Broad Institute Genomics Platform"/>
            <consortium name="The Broad Institute Genome Sequencing Center for Infectious Disease"/>
            <person name="Wu L."/>
            <person name="Ma J."/>
        </authorList>
    </citation>
    <scope>NUCLEOTIDE SEQUENCE [LARGE SCALE GENOMIC DNA]</scope>
    <source>
        <strain evidence="4">KCTC 22245</strain>
    </source>
</reference>
<dbReference type="PRINTS" id="PR00111">
    <property type="entry name" value="ABHYDROLASE"/>
</dbReference>
<dbReference type="PANTHER" id="PTHR32268:SF11">
    <property type="entry name" value="HOMOSERINE O-ACETYLTRANSFERASE"/>
    <property type="match status" value="1"/>
</dbReference>